<dbReference type="Pfam" id="PF00149">
    <property type="entry name" value="Metallophos"/>
    <property type="match status" value="1"/>
</dbReference>
<dbReference type="PANTHER" id="PTHR31302">
    <property type="entry name" value="TRANSMEMBRANE PROTEIN WITH METALLOPHOSPHOESTERASE DOMAIN-RELATED"/>
    <property type="match status" value="1"/>
</dbReference>
<name>A0ABS4QHP6_9NOCA</name>
<dbReference type="RefSeq" id="WP_307869654.1">
    <property type="nucleotide sequence ID" value="NZ_JAGGMR010000001.1"/>
</dbReference>
<gene>
    <name evidence="5" type="ORF">BJ987_003529</name>
</gene>
<accession>A0ABS4QHP6</accession>
<keyword evidence="1" id="KW-0479">Metal-binding</keyword>
<dbReference type="Proteomes" id="UP001519325">
    <property type="component" value="Unassembled WGS sequence"/>
</dbReference>
<feature type="domain" description="Calcineurin-like phosphoesterase" evidence="4">
    <location>
        <begin position="4"/>
        <end position="207"/>
    </location>
</feature>
<evidence type="ECO:0000256" key="3">
    <source>
        <dbReference type="SAM" id="MobiDB-lite"/>
    </source>
</evidence>
<dbReference type="InterPro" id="IPR051158">
    <property type="entry name" value="Metallophosphoesterase_sf"/>
</dbReference>
<comment type="caution">
    <text evidence="5">The sequence shown here is derived from an EMBL/GenBank/DDBJ whole genome shotgun (WGS) entry which is preliminary data.</text>
</comment>
<reference evidence="5 6" key="1">
    <citation type="submission" date="2021-03" db="EMBL/GenBank/DDBJ databases">
        <title>Sequencing the genomes of 1000 actinobacteria strains.</title>
        <authorList>
            <person name="Klenk H.-P."/>
        </authorList>
    </citation>
    <scope>NUCLEOTIDE SEQUENCE [LARGE SCALE GENOMIC DNA]</scope>
    <source>
        <strain evidence="5 6">DSM 45516</strain>
    </source>
</reference>
<dbReference type="InterPro" id="IPR016538">
    <property type="entry name" value="UCP008292"/>
</dbReference>
<organism evidence="5 6">
    <name type="scientific">Nocardia goodfellowii</name>
    <dbReference type="NCBI Taxonomy" id="882446"/>
    <lineage>
        <taxon>Bacteria</taxon>
        <taxon>Bacillati</taxon>
        <taxon>Actinomycetota</taxon>
        <taxon>Actinomycetes</taxon>
        <taxon>Mycobacteriales</taxon>
        <taxon>Nocardiaceae</taxon>
        <taxon>Nocardia</taxon>
    </lineage>
</organism>
<dbReference type="PANTHER" id="PTHR31302:SF31">
    <property type="entry name" value="PHOSPHODIESTERASE YAEI"/>
    <property type="match status" value="1"/>
</dbReference>
<keyword evidence="6" id="KW-1185">Reference proteome</keyword>
<evidence type="ECO:0000313" key="6">
    <source>
        <dbReference type="Proteomes" id="UP001519325"/>
    </source>
</evidence>
<dbReference type="EMBL" id="JAGGMR010000001">
    <property type="protein sequence ID" value="MBP2190628.1"/>
    <property type="molecule type" value="Genomic_DNA"/>
</dbReference>
<dbReference type="Gene3D" id="3.60.21.10">
    <property type="match status" value="1"/>
</dbReference>
<dbReference type="SUPFAM" id="SSF56300">
    <property type="entry name" value="Metallo-dependent phosphatases"/>
    <property type="match status" value="1"/>
</dbReference>
<protein>
    <submittedName>
        <fullName evidence="5">Icc-related predicted phosphoesterase</fullName>
    </submittedName>
</protein>
<feature type="region of interest" description="Disordered" evidence="3">
    <location>
        <begin position="116"/>
        <end position="140"/>
    </location>
</feature>
<dbReference type="PIRSF" id="PIRSF008292">
    <property type="entry name" value="UCP008292"/>
    <property type="match status" value="1"/>
</dbReference>
<dbReference type="InterPro" id="IPR004843">
    <property type="entry name" value="Calcineurin-like_PHP"/>
</dbReference>
<dbReference type="InterPro" id="IPR029052">
    <property type="entry name" value="Metallo-depent_PP-like"/>
</dbReference>
<sequence length="251" mass="26553">MTVRVAAVADLHMRPAVAGKFRPEFLRLAEHADILLLAGDLTEGGRIAEAELLRAELAGVPVPMVAVLGNHDHDRKQGYRIAAMLGALGVRMLEGESTVLEVAGVRVGIAGVMGGSGGFPGHPGDPENANPEHRERMRRGPLDAELLRQTLETLDTDIRIALMHYSPVVDTLVGEPIRIYPGLGCHELATAIDRGAADLAVHGHAHAGTESGQTPGGVPVRNVSYPVLRRPYAVYIVEPTETVPPPAGAAL</sequence>
<proteinExistence type="predicted"/>
<evidence type="ECO:0000259" key="4">
    <source>
        <dbReference type="Pfam" id="PF00149"/>
    </source>
</evidence>
<feature type="compositionally biased region" description="Basic and acidic residues" evidence="3">
    <location>
        <begin position="130"/>
        <end position="140"/>
    </location>
</feature>
<keyword evidence="2" id="KW-0378">Hydrolase</keyword>
<evidence type="ECO:0000313" key="5">
    <source>
        <dbReference type="EMBL" id="MBP2190628.1"/>
    </source>
</evidence>
<evidence type="ECO:0000256" key="2">
    <source>
        <dbReference type="ARBA" id="ARBA00022801"/>
    </source>
</evidence>
<evidence type="ECO:0000256" key="1">
    <source>
        <dbReference type="ARBA" id="ARBA00022723"/>
    </source>
</evidence>